<evidence type="ECO:0000256" key="6">
    <source>
        <dbReference type="ARBA" id="ARBA00022989"/>
    </source>
</evidence>
<dbReference type="EMBL" id="JABZEC010000003">
    <property type="protein sequence ID" value="NVY96469.1"/>
    <property type="molecule type" value="Genomic_DNA"/>
</dbReference>
<name>A0A850R098_9LACO</name>
<feature type="transmembrane region" description="Helical" evidence="8">
    <location>
        <begin position="191"/>
        <end position="208"/>
    </location>
</feature>
<reference evidence="9 10" key="1">
    <citation type="submission" date="2020-06" db="EMBL/GenBank/DDBJ databases">
        <authorList>
            <person name="Kang J."/>
        </authorList>
    </citation>
    <scope>NUCLEOTIDE SEQUENCE [LARGE SCALE GENOMIC DNA]</scope>
    <source>
        <strain evidence="9 10">DCY120</strain>
    </source>
</reference>
<accession>A0A850R098</accession>
<dbReference type="GO" id="GO:1903785">
    <property type="term" value="P:L-valine transmembrane transport"/>
    <property type="evidence" value="ECO:0007669"/>
    <property type="project" value="TreeGrafter"/>
</dbReference>
<dbReference type="PANTHER" id="PTHR34979">
    <property type="entry name" value="INNER MEMBRANE PROTEIN YGAZ"/>
    <property type="match status" value="1"/>
</dbReference>
<keyword evidence="4" id="KW-1003">Cell membrane</keyword>
<evidence type="ECO:0000256" key="4">
    <source>
        <dbReference type="ARBA" id="ARBA00022475"/>
    </source>
</evidence>
<evidence type="ECO:0000256" key="3">
    <source>
        <dbReference type="ARBA" id="ARBA00022448"/>
    </source>
</evidence>
<feature type="transmembrane region" description="Helical" evidence="8">
    <location>
        <begin position="137"/>
        <end position="157"/>
    </location>
</feature>
<keyword evidence="7 8" id="KW-0472">Membrane</keyword>
<proteinExistence type="inferred from homology"/>
<keyword evidence="3" id="KW-0813">Transport</keyword>
<evidence type="ECO:0000256" key="2">
    <source>
        <dbReference type="ARBA" id="ARBA00010735"/>
    </source>
</evidence>
<dbReference type="PANTHER" id="PTHR34979:SF1">
    <property type="entry name" value="INNER MEMBRANE PROTEIN YGAZ"/>
    <property type="match status" value="1"/>
</dbReference>
<dbReference type="AlphaFoldDB" id="A0A850R098"/>
<protein>
    <submittedName>
        <fullName evidence="9">AzlC family ABC transporter permease</fullName>
    </submittedName>
</protein>
<dbReference type="Pfam" id="PF03591">
    <property type="entry name" value="AzlC"/>
    <property type="match status" value="1"/>
</dbReference>
<feature type="transmembrane region" description="Helical" evidence="8">
    <location>
        <begin position="71"/>
        <end position="92"/>
    </location>
</feature>
<organism evidence="9 10">
    <name type="scientific">Bombilactobacillus apium</name>
    <dbReference type="NCBI Taxonomy" id="2675299"/>
    <lineage>
        <taxon>Bacteria</taxon>
        <taxon>Bacillati</taxon>
        <taxon>Bacillota</taxon>
        <taxon>Bacilli</taxon>
        <taxon>Lactobacillales</taxon>
        <taxon>Lactobacillaceae</taxon>
        <taxon>Bombilactobacillus</taxon>
    </lineage>
</organism>
<evidence type="ECO:0000313" key="10">
    <source>
        <dbReference type="Proteomes" id="UP000563523"/>
    </source>
</evidence>
<feature type="transmembrane region" description="Helical" evidence="8">
    <location>
        <begin position="163"/>
        <end position="179"/>
    </location>
</feature>
<dbReference type="RefSeq" id="WP_176942626.1">
    <property type="nucleotide sequence ID" value="NZ_JABZEC010000003.1"/>
</dbReference>
<gene>
    <name evidence="9" type="ORF">HU830_04700</name>
</gene>
<keyword evidence="6 8" id="KW-1133">Transmembrane helix</keyword>
<feature type="transmembrane region" description="Helical" evidence="8">
    <location>
        <begin position="37"/>
        <end position="64"/>
    </location>
</feature>
<keyword evidence="10" id="KW-1185">Reference proteome</keyword>
<comment type="similarity">
    <text evidence="2">Belongs to the AzlC family.</text>
</comment>
<evidence type="ECO:0000256" key="1">
    <source>
        <dbReference type="ARBA" id="ARBA00004651"/>
    </source>
</evidence>
<comment type="subcellular location">
    <subcellularLocation>
        <location evidence="1">Cell membrane</location>
        <topology evidence="1">Multi-pass membrane protein</topology>
    </subcellularLocation>
</comment>
<feature type="transmembrane region" description="Helical" evidence="8">
    <location>
        <begin position="14"/>
        <end position="31"/>
    </location>
</feature>
<sequence length="235" mass="25598">MNEILDARSGFKETIPTMLGYIGIGISYGIVGRTANLSWLIITLISVIVYAGSAQFIMVGLLALHSPILSIILAVFLVNARMILMSTTIAPYLTKVQWWQNILLGTFLTDESFALAMNKLNYTGQRLNFSWLNAANLGAYLTWVGATLVGALLGNLITNPNRFGLDFAVVAMFIGLLYFQVAADRSLSRRLQLLTIALCFVLTYLGLIFIPSNLVIVVVTLAACALGMVFKHGGI</sequence>
<dbReference type="GO" id="GO:0005886">
    <property type="term" value="C:plasma membrane"/>
    <property type="evidence" value="ECO:0007669"/>
    <property type="project" value="UniProtKB-SubCell"/>
</dbReference>
<evidence type="ECO:0000256" key="5">
    <source>
        <dbReference type="ARBA" id="ARBA00022692"/>
    </source>
</evidence>
<evidence type="ECO:0000256" key="8">
    <source>
        <dbReference type="SAM" id="Phobius"/>
    </source>
</evidence>
<keyword evidence="5 8" id="KW-0812">Transmembrane</keyword>
<evidence type="ECO:0000313" key="9">
    <source>
        <dbReference type="EMBL" id="NVY96469.1"/>
    </source>
</evidence>
<dbReference type="InterPro" id="IPR011606">
    <property type="entry name" value="Brnchd-chn_aa_trnsp_permease"/>
</dbReference>
<comment type="caution">
    <text evidence="9">The sequence shown here is derived from an EMBL/GenBank/DDBJ whole genome shotgun (WGS) entry which is preliminary data.</text>
</comment>
<dbReference type="Proteomes" id="UP000563523">
    <property type="component" value="Unassembled WGS sequence"/>
</dbReference>
<evidence type="ECO:0000256" key="7">
    <source>
        <dbReference type="ARBA" id="ARBA00023136"/>
    </source>
</evidence>